<gene>
    <name evidence="2" type="ORF">ML536_03210</name>
</gene>
<dbReference type="AlphaFoldDB" id="A0AA41UEU9"/>
<feature type="transmembrane region" description="Helical" evidence="1">
    <location>
        <begin position="218"/>
        <end position="234"/>
    </location>
</feature>
<proteinExistence type="predicted"/>
<dbReference type="EMBL" id="JALAZD010000001">
    <property type="protein sequence ID" value="MCI0125831.1"/>
    <property type="molecule type" value="Genomic_DNA"/>
</dbReference>
<dbReference type="Proteomes" id="UP001156140">
    <property type="component" value="Unassembled WGS sequence"/>
</dbReference>
<evidence type="ECO:0000256" key="1">
    <source>
        <dbReference type="SAM" id="Phobius"/>
    </source>
</evidence>
<dbReference type="RefSeq" id="WP_281734943.1">
    <property type="nucleotide sequence ID" value="NZ_JAKETQ010000001.1"/>
</dbReference>
<sequence>MEQSAGSTVRDDAAERARSLLSVDPLLAGAYVLAHLAYFSTLTNAIVPGLDRLALLLMTLAIAGGVARALWLGEWLAALLAIAAIGFVAAQLAIFAQLSDRPINWNAGLPYLSLAGFVLFVNAWKQRTAMLALLIGAAFAYCAIYVALAGMVAASGVLGGALVLAGDDRGPRLVLANGYAALALFAALVRCRRGAVDWRWLALLIAVLAAFALAQSRAFSAVAALVAVLYLLGLTGGIMRWLLAIAFTVAIGGILFGAAIPTWNPFDVIAIDLSGAARANGYGALQPLLANHPLTGIGLPTDRAAFDAFVGRPFVYWEDLGPFGIWAAFGAIGLIAYLFIAYRCILAEPDEGRFSQILSLAALTIALYSVISPALWSGSASIVANLVLACWLTQRRSRIERQ</sequence>
<feature type="transmembrane region" description="Helical" evidence="1">
    <location>
        <begin position="131"/>
        <end position="164"/>
    </location>
</feature>
<feature type="transmembrane region" description="Helical" evidence="1">
    <location>
        <begin position="241"/>
        <end position="260"/>
    </location>
</feature>
<keyword evidence="1" id="KW-0812">Transmembrane</keyword>
<evidence type="ECO:0000313" key="2">
    <source>
        <dbReference type="EMBL" id="MCI0125831.1"/>
    </source>
</evidence>
<keyword evidence="1" id="KW-1133">Transmembrane helix</keyword>
<evidence type="ECO:0000313" key="3">
    <source>
        <dbReference type="Proteomes" id="UP001156140"/>
    </source>
</evidence>
<feature type="transmembrane region" description="Helical" evidence="1">
    <location>
        <begin position="196"/>
        <end position="212"/>
    </location>
</feature>
<reference evidence="2" key="1">
    <citation type="submission" date="2022-03" db="EMBL/GenBank/DDBJ databases">
        <title>The complete genome sequence of a Methyloterrigena soli.</title>
        <authorList>
            <person name="Zi Z."/>
        </authorList>
    </citation>
    <scope>NUCLEOTIDE SEQUENCE</scope>
    <source>
        <strain evidence="2">M48</strain>
    </source>
</reference>
<comment type="caution">
    <text evidence="2">The sequence shown here is derived from an EMBL/GenBank/DDBJ whole genome shotgun (WGS) entry which is preliminary data.</text>
</comment>
<feature type="transmembrane region" description="Helical" evidence="1">
    <location>
        <begin position="26"/>
        <end position="47"/>
    </location>
</feature>
<feature type="transmembrane region" description="Helical" evidence="1">
    <location>
        <begin position="53"/>
        <end position="71"/>
    </location>
</feature>
<keyword evidence="3" id="KW-1185">Reference proteome</keyword>
<keyword evidence="1" id="KW-0472">Membrane</keyword>
<feature type="transmembrane region" description="Helical" evidence="1">
    <location>
        <begin position="377"/>
        <end position="393"/>
    </location>
</feature>
<feature type="transmembrane region" description="Helical" evidence="1">
    <location>
        <begin position="354"/>
        <end position="371"/>
    </location>
</feature>
<feature type="transmembrane region" description="Helical" evidence="1">
    <location>
        <begin position="78"/>
        <end position="99"/>
    </location>
</feature>
<accession>A0AA41UEU9</accession>
<feature type="transmembrane region" description="Helical" evidence="1">
    <location>
        <begin position="170"/>
        <end position="189"/>
    </location>
</feature>
<organism evidence="2 3">
    <name type="scientific">Paradevosia shaoguanensis</name>
    <dbReference type="NCBI Taxonomy" id="1335043"/>
    <lineage>
        <taxon>Bacteria</taxon>
        <taxon>Pseudomonadati</taxon>
        <taxon>Pseudomonadota</taxon>
        <taxon>Alphaproteobacteria</taxon>
        <taxon>Hyphomicrobiales</taxon>
        <taxon>Devosiaceae</taxon>
        <taxon>Paradevosia</taxon>
    </lineage>
</organism>
<protein>
    <recommendedName>
        <fullName evidence="4">O-antigen ligase domain-containing protein</fullName>
    </recommendedName>
</protein>
<feature type="transmembrane region" description="Helical" evidence="1">
    <location>
        <begin position="323"/>
        <end position="342"/>
    </location>
</feature>
<evidence type="ECO:0008006" key="4">
    <source>
        <dbReference type="Google" id="ProtNLM"/>
    </source>
</evidence>
<name>A0AA41UEU9_9HYPH</name>
<feature type="transmembrane region" description="Helical" evidence="1">
    <location>
        <begin position="105"/>
        <end position="124"/>
    </location>
</feature>